<sequence length="288" mass="31020">MTTFVQSRPLGMVAGRMLRLIATAAAIVLFLALPSKSLAQAASASPSITVPVAAPAPASSSSAGAKPWQLNVGFDSGGRPGDVSVAIQIVILMTLLSFAPAIVMLMTSFTRIVIVLGFVRTALGVQSAPSNQIIIGLSLFLTFFLMGPTIDRINANAIQPYLAGTLTSTAAIDQATVPLKEFMLKQTRTRDLEFFLRLGRFPPTKVQDLPMRVVIPSFVISELQTAFQMGFMVFLPFLVIDFIVSAVLMSLGMMMMPPSVVSLPFKLLLFVLVDGWHLVVQSIVQSFR</sequence>
<dbReference type="GO" id="GO:0044781">
    <property type="term" value="P:bacterial-type flagellum organization"/>
    <property type="evidence" value="ECO:0007669"/>
    <property type="project" value="UniProtKB-KW"/>
</dbReference>
<evidence type="ECO:0000256" key="2">
    <source>
        <dbReference type="ARBA" id="ARBA00004651"/>
    </source>
</evidence>
<dbReference type="NCBIfam" id="NF009438">
    <property type="entry name" value="PRK12797.1"/>
    <property type="match status" value="1"/>
</dbReference>
<feature type="transmembrane region" description="Helical" evidence="13">
    <location>
        <begin position="226"/>
        <end position="251"/>
    </location>
</feature>
<evidence type="ECO:0000256" key="9">
    <source>
        <dbReference type="ARBA" id="ARBA00022989"/>
    </source>
</evidence>
<evidence type="ECO:0000256" key="13">
    <source>
        <dbReference type="SAM" id="Phobius"/>
    </source>
</evidence>
<evidence type="ECO:0000256" key="12">
    <source>
        <dbReference type="ARBA" id="ARBA00023225"/>
    </source>
</evidence>
<dbReference type="PRINTS" id="PR00951">
    <property type="entry name" value="FLGBIOSNFLIP"/>
</dbReference>
<dbReference type="Pfam" id="PF00813">
    <property type="entry name" value="FliP"/>
    <property type="match status" value="1"/>
</dbReference>
<keyword evidence="7" id="KW-1005">Bacterial flagellum biogenesis</keyword>
<evidence type="ECO:0000256" key="4">
    <source>
        <dbReference type="ARBA" id="ARBA00022448"/>
    </source>
</evidence>
<dbReference type="GO" id="GO:0005886">
    <property type="term" value="C:plasma membrane"/>
    <property type="evidence" value="ECO:0007669"/>
    <property type="project" value="UniProtKB-SubCell"/>
</dbReference>
<dbReference type="PANTHER" id="PTHR30587">
    <property type="entry name" value="FLAGELLAR BIOSYNTHETIC PROTEIN FLIP"/>
    <property type="match status" value="1"/>
</dbReference>
<name>A0A1J5TRA4_9ZZZZ</name>
<reference evidence="14" key="1">
    <citation type="submission" date="2016-10" db="EMBL/GenBank/DDBJ databases">
        <title>Sequence of Gallionella enrichment culture.</title>
        <authorList>
            <person name="Poehlein A."/>
            <person name="Muehling M."/>
            <person name="Daniel R."/>
        </authorList>
    </citation>
    <scope>NUCLEOTIDE SEQUENCE</scope>
</reference>
<evidence type="ECO:0000256" key="10">
    <source>
        <dbReference type="ARBA" id="ARBA00023136"/>
    </source>
</evidence>
<keyword evidence="14" id="KW-0966">Cell projection</keyword>
<dbReference type="InterPro" id="IPR005837">
    <property type="entry name" value="FliP"/>
</dbReference>
<proteinExistence type="predicted"/>
<comment type="caution">
    <text evidence="14">The sequence shown here is derived from an EMBL/GenBank/DDBJ whole genome shotgun (WGS) entry which is preliminary data.</text>
</comment>
<evidence type="ECO:0000313" key="14">
    <source>
        <dbReference type="EMBL" id="OIR18784.1"/>
    </source>
</evidence>
<dbReference type="InterPro" id="IPR005838">
    <property type="entry name" value="T3SS_IM_P"/>
</dbReference>
<evidence type="ECO:0000256" key="3">
    <source>
        <dbReference type="ARBA" id="ARBA00021714"/>
    </source>
</evidence>
<dbReference type="GO" id="GO:0009425">
    <property type="term" value="C:bacterial-type flagellum basal body"/>
    <property type="evidence" value="ECO:0007669"/>
    <property type="project" value="UniProtKB-SubCell"/>
</dbReference>
<gene>
    <name evidence="14" type="primary">fliP_1</name>
    <name evidence="14" type="ORF">GALL_11240</name>
</gene>
<dbReference type="EMBL" id="MLJW01000002">
    <property type="protein sequence ID" value="OIR18784.1"/>
    <property type="molecule type" value="Genomic_DNA"/>
</dbReference>
<evidence type="ECO:0000256" key="6">
    <source>
        <dbReference type="ARBA" id="ARBA00022692"/>
    </source>
</evidence>
<feature type="transmembrane region" description="Helical" evidence="13">
    <location>
        <begin position="131"/>
        <end position="150"/>
    </location>
</feature>
<dbReference type="PANTHER" id="PTHR30587:SF0">
    <property type="entry name" value="FLAGELLAR BIOSYNTHETIC PROTEIN FLIP"/>
    <property type="match status" value="1"/>
</dbReference>
<keyword evidence="8" id="KW-0653">Protein transport</keyword>
<dbReference type="PRINTS" id="PR01302">
    <property type="entry name" value="TYPE3IMPPROT"/>
</dbReference>
<keyword evidence="4" id="KW-0813">Transport</keyword>
<dbReference type="AlphaFoldDB" id="A0A1J5TRA4"/>
<keyword evidence="5" id="KW-1003">Cell membrane</keyword>
<dbReference type="NCBIfam" id="TIGR01103">
    <property type="entry name" value="fliP"/>
    <property type="match status" value="1"/>
</dbReference>
<evidence type="ECO:0000256" key="1">
    <source>
        <dbReference type="ARBA" id="ARBA00004117"/>
    </source>
</evidence>
<keyword evidence="12" id="KW-1006">Bacterial flagellum protein export</keyword>
<accession>A0A1J5TRA4</accession>
<dbReference type="PROSITE" id="PS01060">
    <property type="entry name" value="FLIP_1"/>
    <property type="match status" value="1"/>
</dbReference>
<organism evidence="14">
    <name type="scientific">mine drainage metagenome</name>
    <dbReference type="NCBI Taxonomy" id="410659"/>
    <lineage>
        <taxon>unclassified sequences</taxon>
        <taxon>metagenomes</taxon>
        <taxon>ecological metagenomes</taxon>
    </lineage>
</organism>
<dbReference type="GO" id="GO:0009306">
    <property type="term" value="P:protein secretion"/>
    <property type="evidence" value="ECO:0007669"/>
    <property type="project" value="InterPro"/>
</dbReference>
<keyword evidence="14" id="KW-0969">Cilium</keyword>
<feature type="transmembrane region" description="Helical" evidence="13">
    <location>
        <begin position="86"/>
        <end position="119"/>
    </location>
</feature>
<protein>
    <recommendedName>
        <fullName evidence="3">Flagellar biosynthetic protein FliP</fullName>
    </recommendedName>
</protein>
<evidence type="ECO:0000256" key="8">
    <source>
        <dbReference type="ARBA" id="ARBA00022927"/>
    </source>
</evidence>
<evidence type="ECO:0000256" key="5">
    <source>
        <dbReference type="ARBA" id="ARBA00022475"/>
    </source>
</evidence>
<keyword evidence="9 13" id="KW-1133">Transmembrane helix</keyword>
<evidence type="ECO:0000256" key="11">
    <source>
        <dbReference type="ARBA" id="ARBA00023143"/>
    </source>
</evidence>
<keyword evidence="6 13" id="KW-0812">Transmembrane</keyword>
<keyword evidence="14" id="KW-0282">Flagellum</keyword>
<dbReference type="PROSITE" id="PS01061">
    <property type="entry name" value="FLIP_2"/>
    <property type="match status" value="1"/>
</dbReference>
<comment type="subcellular location">
    <subcellularLocation>
        <location evidence="1">Bacterial flagellum basal body</location>
    </subcellularLocation>
    <subcellularLocation>
        <location evidence="2">Cell membrane</location>
        <topology evidence="2">Multi-pass membrane protein</topology>
    </subcellularLocation>
</comment>
<keyword evidence="10 13" id="KW-0472">Membrane</keyword>
<evidence type="ECO:0000256" key="7">
    <source>
        <dbReference type="ARBA" id="ARBA00022795"/>
    </source>
</evidence>
<feature type="transmembrane region" description="Helical" evidence="13">
    <location>
        <begin position="263"/>
        <end position="284"/>
    </location>
</feature>
<keyword evidence="11" id="KW-0975">Bacterial flagellum</keyword>